<reference evidence="3" key="1">
    <citation type="submission" date="2021-01" db="EMBL/GenBank/DDBJ databases">
        <title>Whole genome shotgun sequence of Actinoplanes rishiriensis NBRC 108556.</title>
        <authorList>
            <person name="Komaki H."/>
            <person name="Tamura T."/>
        </authorList>
    </citation>
    <scope>NUCLEOTIDE SEQUENCE</scope>
    <source>
        <strain evidence="3">NBRC 108556</strain>
    </source>
</reference>
<protein>
    <submittedName>
        <fullName evidence="3">Universal stress protein</fullName>
    </submittedName>
</protein>
<feature type="domain" description="UspA" evidence="2">
    <location>
        <begin position="4"/>
        <end position="137"/>
    </location>
</feature>
<evidence type="ECO:0000313" key="3">
    <source>
        <dbReference type="EMBL" id="GIF01055.1"/>
    </source>
</evidence>
<name>A0A919K7G9_9ACTN</name>
<dbReference type="PANTHER" id="PTHR46268">
    <property type="entry name" value="STRESS RESPONSE PROTEIN NHAX"/>
    <property type="match status" value="1"/>
</dbReference>
<gene>
    <name evidence="3" type="ORF">Ari01nite_85190</name>
</gene>
<dbReference type="PRINTS" id="PR01438">
    <property type="entry name" value="UNVRSLSTRESS"/>
</dbReference>
<proteinExistence type="inferred from homology"/>
<evidence type="ECO:0000256" key="1">
    <source>
        <dbReference type="ARBA" id="ARBA00008791"/>
    </source>
</evidence>
<dbReference type="InterPro" id="IPR006015">
    <property type="entry name" value="Universal_stress_UspA"/>
</dbReference>
<dbReference type="InterPro" id="IPR014729">
    <property type="entry name" value="Rossmann-like_a/b/a_fold"/>
</dbReference>
<evidence type="ECO:0000259" key="2">
    <source>
        <dbReference type="Pfam" id="PF00582"/>
    </source>
</evidence>
<sequence length="285" mass="29190">MTVTNIVVGVDGSSPAEDALVWALREGRLRSLPVRAVHVWHEDGAAALPSVAELRERLEHDVTAGVRAVAERAGATDVPVTVEIRHGHPAQELIQAAGAGTLLVVGSRGRGTVAGSLLGSVGQSSAQYAQGPVVVVRGPRRDNPAGRVVVGVDGSAPSAPALRFARDTAVARGAVLQVVHTWTVPYMGFAGPVAWPQEAIDDVAAQASQVLLDSLRGAGIDDARAGVELSLVQGPPAATLLEIADGADLLVVGSRGYGGWKGLLLGSVSTRAVTQAPLPVAVIRD</sequence>
<dbReference type="EMBL" id="BOMV01000097">
    <property type="protein sequence ID" value="GIF01055.1"/>
    <property type="molecule type" value="Genomic_DNA"/>
</dbReference>
<dbReference type="PANTHER" id="PTHR46268:SF6">
    <property type="entry name" value="UNIVERSAL STRESS PROTEIN UP12"/>
    <property type="match status" value="1"/>
</dbReference>
<evidence type="ECO:0000313" key="4">
    <source>
        <dbReference type="Proteomes" id="UP000636960"/>
    </source>
</evidence>
<dbReference type="Pfam" id="PF00582">
    <property type="entry name" value="Usp"/>
    <property type="match status" value="2"/>
</dbReference>
<dbReference type="Gene3D" id="3.40.50.620">
    <property type="entry name" value="HUPs"/>
    <property type="match status" value="2"/>
</dbReference>
<dbReference type="InterPro" id="IPR006016">
    <property type="entry name" value="UspA"/>
</dbReference>
<comment type="caution">
    <text evidence="3">The sequence shown here is derived from an EMBL/GenBank/DDBJ whole genome shotgun (WGS) entry which is preliminary data.</text>
</comment>
<organism evidence="3 4">
    <name type="scientific">Paractinoplanes rishiriensis</name>
    <dbReference type="NCBI Taxonomy" id="1050105"/>
    <lineage>
        <taxon>Bacteria</taxon>
        <taxon>Bacillati</taxon>
        <taxon>Actinomycetota</taxon>
        <taxon>Actinomycetes</taxon>
        <taxon>Micromonosporales</taxon>
        <taxon>Micromonosporaceae</taxon>
        <taxon>Paractinoplanes</taxon>
    </lineage>
</organism>
<dbReference type="AlphaFoldDB" id="A0A919K7G9"/>
<comment type="similarity">
    <text evidence="1">Belongs to the universal stress protein A family.</text>
</comment>
<keyword evidence="4" id="KW-1185">Reference proteome</keyword>
<feature type="domain" description="UspA" evidence="2">
    <location>
        <begin position="147"/>
        <end position="284"/>
    </location>
</feature>
<dbReference type="RefSeq" id="WP_203789468.1">
    <property type="nucleotide sequence ID" value="NZ_BOMV01000097.1"/>
</dbReference>
<dbReference type="SUPFAM" id="SSF52402">
    <property type="entry name" value="Adenine nucleotide alpha hydrolases-like"/>
    <property type="match status" value="2"/>
</dbReference>
<dbReference type="Proteomes" id="UP000636960">
    <property type="component" value="Unassembled WGS sequence"/>
</dbReference>
<accession>A0A919K7G9</accession>